<accession>E1Z415</accession>
<dbReference type="GO" id="GO:0051537">
    <property type="term" value="F:2 iron, 2 sulfur cluster binding"/>
    <property type="evidence" value="ECO:0007669"/>
    <property type="project" value="UniProtKB-KW"/>
</dbReference>
<dbReference type="GO" id="GO:0016020">
    <property type="term" value="C:membrane"/>
    <property type="evidence" value="ECO:0007669"/>
    <property type="project" value="UniProtKB-SubCell"/>
</dbReference>
<evidence type="ECO:0000256" key="5">
    <source>
        <dbReference type="ARBA" id="ARBA00022989"/>
    </source>
</evidence>
<evidence type="ECO:0000256" key="2">
    <source>
        <dbReference type="ARBA" id="ARBA00022692"/>
    </source>
</evidence>
<evidence type="ECO:0000256" key="4">
    <source>
        <dbReference type="ARBA" id="ARBA00022723"/>
    </source>
</evidence>
<evidence type="ECO:0000256" key="9">
    <source>
        <dbReference type="ARBA" id="ARBA00023136"/>
    </source>
</evidence>
<protein>
    <recommendedName>
        <fullName evidence="10">Rieske domain-containing protein</fullName>
    </recommendedName>
</protein>
<dbReference type="Proteomes" id="UP000008141">
    <property type="component" value="Unassembled WGS sequence"/>
</dbReference>
<keyword evidence="9" id="KW-0472">Membrane</keyword>
<keyword evidence="4" id="KW-0479">Metal-binding</keyword>
<proteinExistence type="predicted"/>
<evidence type="ECO:0000256" key="3">
    <source>
        <dbReference type="ARBA" id="ARBA00022714"/>
    </source>
</evidence>
<evidence type="ECO:0000313" key="11">
    <source>
        <dbReference type="EMBL" id="EFN58974.1"/>
    </source>
</evidence>
<dbReference type="Gene3D" id="2.102.10.10">
    <property type="entry name" value="Rieske [2Fe-2S] iron-sulphur domain"/>
    <property type="match status" value="1"/>
</dbReference>
<reference evidence="11 12" key="1">
    <citation type="journal article" date="2010" name="Plant Cell">
        <title>The Chlorella variabilis NC64A genome reveals adaptation to photosymbiosis, coevolution with viruses, and cryptic sex.</title>
        <authorList>
            <person name="Blanc G."/>
            <person name="Duncan G."/>
            <person name="Agarkova I."/>
            <person name="Borodovsky M."/>
            <person name="Gurnon J."/>
            <person name="Kuo A."/>
            <person name="Lindquist E."/>
            <person name="Lucas S."/>
            <person name="Pangilinan J."/>
            <person name="Polle J."/>
            <person name="Salamov A."/>
            <person name="Terry A."/>
            <person name="Yamada T."/>
            <person name="Dunigan D.D."/>
            <person name="Grigoriev I.V."/>
            <person name="Claverie J.M."/>
            <person name="Van Etten J.L."/>
        </authorList>
    </citation>
    <scope>NUCLEOTIDE SEQUENCE [LARGE SCALE GENOMIC DNA]</scope>
    <source>
        <strain evidence="11 12">NC64A</strain>
    </source>
</reference>
<evidence type="ECO:0000256" key="7">
    <source>
        <dbReference type="ARBA" id="ARBA00023004"/>
    </source>
</evidence>
<keyword evidence="6" id="KW-0560">Oxidoreductase</keyword>
<dbReference type="eggNOG" id="ENOG502QQ8U">
    <property type="taxonomic scope" value="Eukaryota"/>
</dbReference>
<keyword evidence="7" id="KW-0408">Iron</keyword>
<dbReference type="GO" id="GO:0016491">
    <property type="term" value="F:oxidoreductase activity"/>
    <property type="evidence" value="ECO:0007669"/>
    <property type="project" value="UniProtKB-KW"/>
</dbReference>
<dbReference type="PANTHER" id="PTHR21266">
    <property type="entry name" value="IRON-SULFUR DOMAIN CONTAINING PROTEIN"/>
    <property type="match status" value="1"/>
</dbReference>
<dbReference type="GO" id="GO:0005737">
    <property type="term" value="C:cytoplasm"/>
    <property type="evidence" value="ECO:0007669"/>
    <property type="project" value="TreeGrafter"/>
</dbReference>
<sequence>MPSTVAPSGGSKTQPADDQFNWQQQWYPLAPVSYLDRAKPTPYTVLGRRLVVWYHAPSQQWRALEDRWPHRLVPLSEGRIEPGSGNLQCSYHGWQFGGDGRCARIPQADSPQQEAAACGSQRSCVAAFPVRQEQGMLWVWMEAGPGAAAASQLRPLPLPAELLSSGGDGATPAGSLLGGWYQRELPLSAEYLLENLLDPSHIHFAHSGVIGSPSRAGSIPLHLAGPLTSQGGFQLHMDRQWQGRAGRQGGRGQQQAREIPGLVDVGEAAPAGGSGSVPAVTRFVPPGLVCPGTSRVFTAFFATGLPPVLQSALRSDALAPLLHAFQFLADLGAHQVIDGDAVHIHQQERTVRQEGRRSYFMPAAADRGVMLLHRWLDEYAGGGPQYFPGPGAASSGMGAAASKPLSRQEVLDRYEQHTKHCPSCRQALSSVRSLRQALQLGSASAAAAFAVTVAQALATGPCLVLAPPCASLSLPLVLGVAGLLAGGAQQALGRLERQFVFVDYVHADRK</sequence>
<dbReference type="InterPro" id="IPR050584">
    <property type="entry name" value="Cholesterol_7-desaturase"/>
</dbReference>
<name>E1Z415_CHLVA</name>
<evidence type="ECO:0000256" key="1">
    <source>
        <dbReference type="ARBA" id="ARBA00004370"/>
    </source>
</evidence>
<evidence type="ECO:0000256" key="8">
    <source>
        <dbReference type="ARBA" id="ARBA00023014"/>
    </source>
</evidence>
<dbReference type="OrthoDB" id="426882at2759"/>
<dbReference type="Pfam" id="PF19112">
    <property type="entry name" value="VanA_C"/>
    <property type="match status" value="1"/>
</dbReference>
<dbReference type="PANTHER" id="PTHR21266:SF32">
    <property type="entry name" value="CHOLESTEROL 7-DESATURASE NVD"/>
    <property type="match status" value="1"/>
</dbReference>
<keyword evidence="5" id="KW-1133">Transmembrane helix</keyword>
<dbReference type="Pfam" id="PF00355">
    <property type="entry name" value="Rieske"/>
    <property type="match status" value="1"/>
</dbReference>
<dbReference type="InParanoid" id="E1Z415"/>
<keyword evidence="2" id="KW-0812">Transmembrane</keyword>
<dbReference type="FunCoup" id="E1Z415">
    <property type="interactions" value="48"/>
</dbReference>
<organism evidence="12">
    <name type="scientific">Chlorella variabilis</name>
    <name type="common">Green alga</name>
    <dbReference type="NCBI Taxonomy" id="554065"/>
    <lineage>
        <taxon>Eukaryota</taxon>
        <taxon>Viridiplantae</taxon>
        <taxon>Chlorophyta</taxon>
        <taxon>core chlorophytes</taxon>
        <taxon>Trebouxiophyceae</taxon>
        <taxon>Chlorellales</taxon>
        <taxon>Chlorellaceae</taxon>
        <taxon>Chlorella clade</taxon>
        <taxon>Chlorella</taxon>
    </lineage>
</organism>
<dbReference type="InterPro" id="IPR017941">
    <property type="entry name" value="Rieske_2Fe-2S"/>
</dbReference>
<dbReference type="AlphaFoldDB" id="E1Z415"/>
<dbReference type="KEGG" id="cvr:CHLNCDRAFT_137589"/>
<dbReference type="Gene3D" id="3.90.380.10">
    <property type="entry name" value="Naphthalene 1,2-dioxygenase Alpha Subunit, Chain A, domain 1"/>
    <property type="match status" value="1"/>
</dbReference>
<keyword evidence="8" id="KW-0411">Iron-sulfur</keyword>
<dbReference type="STRING" id="554065.E1Z415"/>
<feature type="domain" description="Rieske" evidence="10">
    <location>
        <begin position="26"/>
        <end position="139"/>
    </location>
</feature>
<comment type="subcellular location">
    <subcellularLocation>
        <location evidence="1">Membrane</location>
    </subcellularLocation>
</comment>
<evidence type="ECO:0000313" key="12">
    <source>
        <dbReference type="Proteomes" id="UP000008141"/>
    </source>
</evidence>
<evidence type="ECO:0000259" key="10">
    <source>
        <dbReference type="PROSITE" id="PS51296"/>
    </source>
</evidence>
<dbReference type="GeneID" id="17358796"/>
<dbReference type="InterPro" id="IPR044043">
    <property type="entry name" value="VanA_C_cat"/>
</dbReference>
<dbReference type="SUPFAM" id="SSF50022">
    <property type="entry name" value="ISP domain"/>
    <property type="match status" value="1"/>
</dbReference>
<dbReference type="PROSITE" id="PS51296">
    <property type="entry name" value="RIESKE"/>
    <property type="match status" value="1"/>
</dbReference>
<evidence type="ECO:0000256" key="6">
    <source>
        <dbReference type="ARBA" id="ARBA00023002"/>
    </source>
</evidence>
<dbReference type="RefSeq" id="XP_005851076.1">
    <property type="nucleotide sequence ID" value="XM_005851014.1"/>
</dbReference>
<keyword evidence="3" id="KW-0001">2Fe-2S</keyword>
<dbReference type="GO" id="GO:0046872">
    <property type="term" value="F:metal ion binding"/>
    <property type="evidence" value="ECO:0007669"/>
    <property type="project" value="UniProtKB-KW"/>
</dbReference>
<dbReference type="EMBL" id="GL433836">
    <property type="protein sequence ID" value="EFN58974.1"/>
    <property type="molecule type" value="Genomic_DNA"/>
</dbReference>
<dbReference type="SUPFAM" id="SSF55961">
    <property type="entry name" value="Bet v1-like"/>
    <property type="match status" value="1"/>
</dbReference>
<gene>
    <name evidence="11" type="ORF">CHLNCDRAFT_137589</name>
</gene>
<dbReference type="OMA" id="MWHDLTS"/>
<keyword evidence="12" id="KW-1185">Reference proteome</keyword>
<dbReference type="InterPro" id="IPR036922">
    <property type="entry name" value="Rieske_2Fe-2S_sf"/>
</dbReference>